<dbReference type="NCBIfam" id="TIGR00254">
    <property type="entry name" value="GGDEF"/>
    <property type="match status" value="1"/>
</dbReference>
<feature type="transmembrane region" description="Helical" evidence="3">
    <location>
        <begin position="154"/>
        <end position="176"/>
    </location>
</feature>
<dbReference type="GO" id="GO:0052621">
    <property type="term" value="F:diguanylate cyclase activity"/>
    <property type="evidence" value="ECO:0007669"/>
    <property type="project" value="UniProtKB-EC"/>
</dbReference>
<evidence type="ECO:0000313" key="6">
    <source>
        <dbReference type="Proteomes" id="UP000181985"/>
    </source>
</evidence>
<dbReference type="SMART" id="SM00267">
    <property type="entry name" value="GGDEF"/>
    <property type="match status" value="1"/>
</dbReference>
<dbReference type="PANTHER" id="PTHR45138:SF9">
    <property type="entry name" value="DIGUANYLATE CYCLASE DGCM-RELATED"/>
    <property type="match status" value="1"/>
</dbReference>
<evidence type="ECO:0000313" key="5">
    <source>
        <dbReference type="EMBL" id="APE30486.1"/>
    </source>
</evidence>
<dbReference type="AlphaFoldDB" id="A0A1J0VEN4"/>
<dbReference type="InterPro" id="IPR029787">
    <property type="entry name" value="Nucleotide_cyclase"/>
</dbReference>
<dbReference type="GO" id="GO:0005886">
    <property type="term" value="C:plasma membrane"/>
    <property type="evidence" value="ECO:0007669"/>
    <property type="project" value="TreeGrafter"/>
</dbReference>
<dbReference type="InterPro" id="IPR000160">
    <property type="entry name" value="GGDEF_dom"/>
</dbReference>
<dbReference type="Pfam" id="PF00990">
    <property type="entry name" value="GGDEF"/>
    <property type="match status" value="1"/>
</dbReference>
<gene>
    <name evidence="5" type="ORF">BOX17_05640</name>
</gene>
<dbReference type="GO" id="GO:1902201">
    <property type="term" value="P:negative regulation of bacterial-type flagellum-dependent cell motility"/>
    <property type="evidence" value="ECO:0007669"/>
    <property type="project" value="TreeGrafter"/>
</dbReference>
<dbReference type="RefSeq" id="WP_071942599.1">
    <property type="nucleotide sequence ID" value="NZ_CP018139.1"/>
</dbReference>
<dbReference type="InterPro" id="IPR050469">
    <property type="entry name" value="Diguanylate_Cyclase"/>
</dbReference>
<dbReference type="Gene3D" id="3.30.70.270">
    <property type="match status" value="1"/>
</dbReference>
<dbReference type="PANTHER" id="PTHR45138">
    <property type="entry name" value="REGULATORY COMPONENTS OF SENSORY TRANSDUCTION SYSTEM"/>
    <property type="match status" value="1"/>
</dbReference>
<keyword evidence="3" id="KW-1133">Transmembrane helix</keyword>
<keyword evidence="6" id="KW-1185">Reference proteome</keyword>
<organism evidence="5 6">
    <name type="scientific">Halomonas aestuarii</name>
    <dbReference type="NCBI Taxonomy" id="1897729"/>
    <lineage>
        <taxon>Bacteria</taxon>
        <taxon>Pseudomonadati</taxon>
        <taxon>Pseudomonadota</taxon>
        <taxon>Gammaproteobacteria</taxon>
        <taxon>Oceanospirillales</taxon>
        <taxon>Halomonadaceae</taxon>
        <taxon>Halomonas</taxon>
    </lineage>
</organism>
<comment type="catalytic activity">
    <reaction evidence="2">
        <text>2 GTP = 3',3'-c-di-GMP + 2 diphosphate</text>
        <dbReference type="Rhea" id="RHEA:24898"/>
        <dbReference type="ChEBI" id="CHEBI:33019"/>
        <dbReference type="ChEBI" id="CHEBI:37565"/>
        <dbReference type="ChEBI" id="CHEBI:58805"/>
        <dbReference type="EC" id="2.7.7.65"/>
    </reaction>
</comment>
<name>A0A1J0VEN4_9GAMM</name>
<proteinExistence type="predicted"/>
<evidence type="ECO:0000259" key="4">
    <source>
        <dbReference type="PROSITE" id="PS50887"/>
    </source>
</evidence>
<dbReference type="CDD" id="cd01949">
    <property type="entry name" value="GGDEF"/>
    <property type="match status" value="1"/>
</dbReference>
<dbReference type="EMBL" id="CP018139">
    <property type="protein sequence ID" value="APE30486.1"/>
    <property type="molecule type" value="Genomic_DNA"/>
</dbReference>
<feature type="transmembrane region" description="Helical" evidence="3">
    <location>
        <begin position="110"/>
        <end position="142"/>
    </location>
</feature>
<dbReference type="InterPro" id="IPR043128">
    <property type="entry name" value="Rev_trsase/Diguanyl_cyclase"/>
</dbReference>
<protein>
    <recommendedName>
        <fullName evidence="1">diguanylate cyclase</fullName>
        <ecNumber evidence="1">2.7.7.65</ecNumber>
    </recommendedName>
</protein>
<feature type="transmembrane region" description="Helical" evidence="3">
    <location>
        <begin position="50"/>
        <end position="68"/>
    </location>
</feature>
<accession>A0A1J0VEN4</accession>
<dbReference type="OrthoDB" id="9812260at2"/>
<dbReference type="KEGG" id="hsi:BOX17_05640"/>
<evidence type="ECO:0000256" key="2">
    <source>
        <dbReference type="ARBA" id="ARBA00034247"/>
    </source>
</evidence>
<dbReference type="SUPFAM" id="SSF55073">
    <property type="entry name" value="Nucleotide cyclase"/>
    <property type="match status" value="1"/>
</dbReference>
<dbReference type="Proteomes" id="UP000181985">
    <property type="component" value="Chromosome"/>
</dbReference>
<keyword evidence="3" id="KW-0472">Membrane</keyword>
<reference evidence="6" key="1">
    <citation type="submission" date="2016-11" db="EMBL/GenBank/DDBJ databases">
        <title>Halolamina sediminis sp. nov., an extremely halophilic archaeon isolated from solar salt.</title>
        <authorList>
            <person name="Koh H.-W."/>
            <person name="Rani S."/>
            <person name="Park S.-J."/>
        </authorList>
    </citation>
    <scope>NUCLEOTIDE SEQUENCE [LARGE SCALE GENOMIC DNA]</scope>
    <source>
        <strain evidence="6">Hb3</strain>
    </source>
</reference>
<dbReference type="PROSITE" id="PS50887">
    <property type="entry name" value="GGDEF"/>
    <property type="match status" value="1"/>
</dbReference>
<dbReference type="EC" id="2.7.7.65" evidence="1"/>
<evidence type="ECO:0000256" key="1">
    <source>
        <dbReference type="ARBA" id="ARBA00012528"/>
    </source>
</evidence>
<feature type="transmembrane region" description="Helical" evidence="3">
    <location>
        <begin position="80"/>
        <end position="98"/>
    </location>
</feature>
<evidence type="ECO:0000256" key="3">
    <source>
        <dbReference type="SAM" id="Phobius"/>
    </source>
</evidence>
<feature type="domain" description="GGDEF" evidence="4">
    <location>
        <begin position="220"/>
        <end position="344"/>
    </location>
</feature>
<dbReference type="GO" id="GO:0043709">
    <property type="term" value="P:cell adhesion involved in single-species biofilm formation"/>
    <property type="evidence" value="ECO:0007669"/>
    <property type="project" value="TreeGrafter"/>
</dbReference>
<feature type="transmembrane region" description="Helical" evidence="3">
    <location>
        <begin position="21"/>
        <end position="44"/>
    </location>
</feature>
<sequence length="346" mass="38164">MKVKDPLPPLSWDARRIQIQGFMTGLHQIEWLLVTLITLYLVLIGAPDDHTLELLVATAAYFGFSLLASRLRFFDERQRWLLALHTWVMIGFITWFLHSTEGVSGPLTSLYLLAVVTSALTLGVLATMLEVVAIVACIVLLLQLGDERLMETANLTLLSINLIAYLIIGYLTAALVDGITVSNRMLLEMASQDPLTGLFNRRAFNDLVKPVDAMARRSRRPYSVVVIDMDGLKAINDAQGHVEGDRAIKLLAEELKAHTRSSDLLARHGGDEFLIMLPDTDAGGATRMLHRLLADPDHEIPAISIGVACYPEHGESFDALFEQADQAMYVSKSLGGRRVHVAGAPR</sequence>
<keyword evidence="3" id="KW-0812">Transmembrane</keyword>